<name>A0A167LLW6_CALVF</name>
<dbReference type="Pfam" id="PF00400">
    <property type="entry name" value="WD40"/>
    <property type="match status" value="2"/>
</dbReference>
<dbReference type="GO" id="GO:2000001">
    <property type="term" value="P:regulation of DNA damage checkpoint"/>
    <property type="evidence" value="ECO:0007669"/>
    <property type="project" value="TreeGrafter"/>
</dbReference>
<evidence type="ECO:0000256" key="1">
    <source>
        <dbReference type="ARBA" id="ARBA00005434"/>
    </source>
</evidence>
<sequence length="589" mass="65972">MADITDYERERLANIAHNKALLAQLKLDNAGTGFFGPKPAPAAPKEKRAKPVQPTRKRRSEPAVPERIMPTRSSNRLKRGAVEDPNESPEAKKRRLEKEAEERRLQEEENMREIERQIAASRPRHHDLDLSTLALKEDQESLRTLSTTLRAVDVDGAKRSYIGDVGVDEDVKGDPGLEDLKERFAKLVVKSRAKVTEDRIYSAAYHPERTKDLIFFGDKHGQLGIWDAQAPSDEPVDDDDEETKDTAEGGKYWRLQPHWPATSKSSISCVKIDPLNAQCVYTTAYDCTLRHTSFESGVSREIFSLENTLLSTVDITPNGQEVWISDVQGGLTHLDIREPRHSAVRWSINETQKIGCVSINPTSPHLLLTASNDRTIKLWDSRKLPHLVQRDTKVKLPPTPPRTSPSVSSASGKASEPAEPFYVDHEDLLPLYSAQPGKRGYGLLKAQFEHKASASSAYWDPSGRKIVSTSYDDHVRVWELLGDSLAREAPYQVFKPRRQISHNCQTGRWLTILRAQWSPNPDVHSHFTIGNMEHSLDVFSHTGEVVAQLYDSTKITAVQAVTCSHPSITERAVSGNASGRCILWAPADE</sequence>
<evidence type="ECO:0000256" key="7">
    <source>
        <dbReference type="PROSITE-ProRule" id="PRU00221"/>
    </source>
</evidence>
<comment type="similarity">
    <text evidence="1 8">Belongs to the WD repeat DDB2/WDR76 family.</text>
</comment>
<gene>
    <name evidence="10" type="ORF">CALVIDRAFT_515635</name>
</gene>
<proteinExistence type="inferred from homology"/>
<protein>
    <recommendedName>
        <fullName evidence="2 8">DNA damage-binding protein CMR1</fullName>
    </recommendedName>
</protein>
<dbReference type="PROSITE" id="PS00678">
    <property type="entry name" value="WD_REPEATS_1"/>
    <property type="match status" value="1"/>
</dbReference>
<feature type="compositionally biased region" description="Basic residues" evidence="9">
    <location>
        <begin position="47"/>
        <end position="59"/>
    </location>
</feature>
<dbReference type="InterPro" id="IPR015943">
    <property type="entry name" value="WD40/YVTN_repeat-like_dom_sf"/>
</dbReference>
<keyword evidence="6 8" id="KW-0238">DNA-binding</keyword>
<evidence type="ECO:0000313" key="10">
    <source>
        <dbReference type="EMBL" id="KZO95829.1"/>
    </source>
</evidence>
<organism evidence="10 11">
    <name type="scientific">Calocera viscosa (strain TUFC12733)</name>
    <dbReference type="NCBI Taxonomy" id="1330018"/>
    <lineage>
        <taxon>Eukaryota</taxon>
        <taxon>Fungi</taxon>
        <taxon>Dikarya</taxon>
        <taxon>Basidiomycota</taxon>
        <taxon>Agaricomycotina</taxon>
        <taxon>Dacrymycetes</taxon>
        <taxon>Dacrymycetales</taxon>
        <taxon>Dacrymycetaceae</taxon>
        <taxon>Calocera</taxon>
    </lineage>
</organism>
<feature type="region of interest" description="Disordered" evidence="9">
    <location>
        <begin position="228"/>
        <end position="247"/>
    </location>
</feature>
<dbReference type="PROSITE" id="PS50082">
    <property type="entry name" value="WD_REPEATS_2"/>
    <property type="match status" value="2"/>
</dbReference>
<dbReference type="GO" id="GO:0005634">
    <property type="term" value="C:nucleus"/>
    <property type="evidence" value="ECO:0007669"/>
    <property type="project" value="TreeGrafter"/>
</dbReference>
<comment type="function">
    <text evidence="8">DNA-binding protein that binds to both single- and double-stranded DNA. Binds preferentially to UV-damaged DNA. May be involved in DNA-metabolic processes.</text>
</comment>
<dbReference type="GO" id="GO:0003677">
    <property type="term" value="F:DNA binding"/>
    <property type="evidence" value="ECO:0007669"/>
    <property type="project" value="UniProtKB-UniRule"/>
</dbReference>
<dbReference type="SMART" id="SM00320">
    <property type="entry name" value="WD40"/>
    <property type="match status" value="5"/>
</dbReference>
<dbReference type="OrthoDB" id="9890280at2759"/>
<keyword evidence="4" id="KW-0677">Repeat</keyword>
<dbReference type="PANTHER" id="PTHR14773">
    <property type="entry name" value="WD REPEAT-CONTAINING PROTEIN 76"/>
    <property type="match status" value="1"/>
</dbReference>
<keyword evidence="3 7" id="KW-0853">WD repeat</keyword>
<dbReference type="Gene3D" id="2.130.10.10">
    <property type="entry name" value="YVTN repeat-like/Quinoprotein amine dehydrogenase"/>
    <property type="match status" value="2"/>
</dbReference>
<evidence type="ECO:0000256" key="3">
    <source>
        <dbReference type="ARBA" id="ARBA00022574"/>
    </source>
</evidence>
<feature type="repeat" description="WD" evidence="7">
    <location>
        <begin position="347"/>
        <end position="380"/>
    </location>
</feature>
<dbReference type="PROSITE" id="PS50294">
    <property type="entry name" value="WD_REPEATS_REGION"/>
    <property type="match status" value="1"/>
</dbReference>
<feature type="region of interest" description="Disordered" evidence="9">
    <location>
        <begin position="392"/>
        <end position="417"/>
    </location>
</feature>
<feature type="compositionally biased region" description="Low complexity" evidence="9">
    <location>
        <begin position="404"/>
        <end position="415"/>
    </location>
</feature>
<evidence type="ECO:0000256" key="8">
    <source>
        <dbReference type="RuleBase" id="RU365004"/>
    </source>
</evidence>
<dbReference type="GO" id="GO:0006974">
    <property type="term" value="P:DNA damage response"/>
    <property type="evidence" value="ECO:0007669"/>
    <property type="project" value="UniProtKB-KW"/>
</dbReference>
<dbReference type="InterPro" id="IPR019775">
    <property type="entry name" value="WD40_repeat_CS"/>
</dbReference>
<accession>A0A167LLW6</accession>
<evidence type="ECO:0000256" key="9">
    <source>
        <dbReference type="SAM" id="MobiDB-lite"/>
    </source>
</evidence>
<dbReference type="InterPro" id="IPR050853">
    <property type="entry name" value="WD_repeat_DNA-damage-binding"/>
</dbReference>
<reference evidence="10 11" key="1">
    <citation type="journal article" date="2016" name="Mol. Biol. Evol.">
        <title>Comparative Genomics of Early-Diverging Mushroom-Forming Fungi Provides Insights into the Origins of Lignocellulose Decay Capabilities.</title>
        <authorList>
            <person name="Nagy L.G."/>
            <person name="Riley R."/>
            <person name="Tritt A."/>
            <person name="Adam C."/>
            <person name="Daum C."/>
            <person name="Floudas D."/>
            <person name="Sun H."/>
            <person name="Yadav J.S."/>
            <person name="Pangilinan J."/>
            <person name="Larsson K.H."/>
            <person name="Matsuura K."/>
            <person name="Barry K."/>
            <person name="Labutti K."/>
            <person name="Kuo R."/>
            <person name="Ohm R.A."/>
            <person name="Bhattacharya S.S."/>
            <person name="Shirouzu T."/>
            <person name="Yoshinaga Y."/>
            <person name="Martin F.M."/>
            <person name="Grigoriev I.V."/>
            <person name="Hibbett D.S."/>
        </authorList>
    </citation>
    <scope>NUCLEOTIDE SEQUENCE [LARGE SCALE GENOMIC DNA]</scope>
    <source>
        <strain evidence="10 11">TUFC12733</strain>
    </source>
</reference>
<evidence type="ECO:0000256" key="2">
    <source>
        <dbReference type="ARBA" id="ARBA00021132"/>
    </source>
</evidence>
<feature type="repeat" description="WD" evidence="7">
    <location>
        <begin position="447"/>
        <end position="480"/>
    </location>
</feature>
<keyword evidence="5 8" id="KW-0227">DNA damage</keyword>
<dbReference type="InterPro" id="IPR001680">
    <property type="entry name" value="WD40_rpt"/>
</dbReference>
<feature type="region of interest" description="Disordered" evidence="9">
    <location>
        <begin position="30"/>
        <end position="110"/>
    </location>
</feature>
<feature type="compositionally biased region" description="Basic and acidic residues" evidence="9">
    <location>
        <begin position="96"/>
        <end position="110"/>
    </location>
</feature>
<evidence type="ECO:0000313" key="11">
    <source>
        <dbReference type="Proteomes" id="UP000076738"/>
    </source>
</evidence>
<evidence type="ECO:0000256" key="5">
    <source>
        <dbReference type="ARBA" id="ARBA00022763"/>
    </source>
</evidence>
<dbReference type="STRING" id="1330018.A0A167LLW6"/>
<dbReference type="Proteomes" id="UP000076738">
    <property type="component" value="Unassembled WGS sequence"/>
</dbReference>
<dbReference type="PANTHER" id="PTHR14773:SF0">
    <property type="entry name" value="WD REPEAT-CONTAINING PROTEIN 76"/>
    <property type="match status" value="1"/>
</dbReference>
<dbReference type="SUPFAM" id="SSF50978">
    <property type="entry name" value="WD40 repeat-like"/>
    <property type="match status" value="1"/>
</dbReference>
<dbReference type="InterPro" id="IPR036322">
    <property type="entry name" value="WD40_repeat_dom_sf"/>
</dbReference>
<evidence type="ECO:0000256" key="4">
    <source>
        <dbReference type="ARBA" id="ARBA00022737"/>
    </source>
</evidence>
<feature type="compositionally biased region" description="Acidic residues" evidence="9">
    <location>
        <begin position="234"/>
        <end position="243"/>
    </location>
</feature>
<dbReference type="EMBL" id="KV417287">
    <property type="protein sequence ID" value="KZO95829.1"/>
    <property type="molecule type" value="Genomic_DNA"/>
</dbReference>
<evidence type="ECO:0000256" key="6">
    <source>
        <dbReference type="ARBA" id="ARBA00023125"/>
    </source>
</evidence>
<dbReference type="AlphaFoldDB" id="A0A167LLW6"/>
<keyword evidence="11" id="KW-1185">Reference proteome</keyword>